<keyword evidence="2 5" id="KW-0812">Transmembrane</keyword>
<comment type="subcellular location">
    <subcellularLocation>
        <location evidence="1">Membrane</location>
        <topology evidence="1">Multi-pass membrane protein</topology>
    </subcellularLocation>
</comment>
<keyword evidence="3 6" id="KW-1133">Transmembrane helix</keyword>
<evidence type="ECO:0000256" key="6">
    <source>
        <dbReference type="SAM" id="Phobius"/>
    </source>
</evidence>
<evidence type="ECO:0000256" key="1">
    <source>
        <dbReference type="ARBA" id="ARBA00004141"/>
    </source>
</evidence>
<organism evidence="8 9">
    <name type="scientific">Letharia lupina</name>
    <dbReference type="NCBI Taxonomy" id="560253"/>
    <lineage>
        <taxon>Eukaryota</taxon>
        <taxon>Fungi</taxon>
        <taxon>Dikarya</taxon>
        <taxon>Ascomycota</taxon>
        <taxon>Pezizomycotina</taxon>
        <taxon>Lecanoromycetes</taxon>
        <taxon>OSLEUM clade</taxon>
        <taxon>Lecanoromycetidae</taxon>
        <taxon>Lecanorales</taxon>
        <taxon>Lecanorineae</taxon>
        <taxon>Parmeliaceae</taxon>
        <taxon>Letharia</taxon>
    </lineage>
</organism>
<keyword evidence="9" id="KW-1185">Reference proteome</keyword>
<comment type="caution">
    <text evidence="8">The sequence shown here is derived from an EMBL/GenBank/DDBJ whole genome shotgun (WGS) entry which is preliminary data.</text>
</comment>
<feature type="transmembrane region" description="Helical" evidence="6">
    <location>
        <begin position="31"/>
        <end position="51"/>
    </location>
</feature>
<feature type="transmembrane region" description="Helical" evidence="6">
    <location>
        <begin position="110"/>
        <end position="129"/>
    </location>
</feature>
<dbReference type="GeneID" id="59339463"/>
<feature type="transmembrane region" description="Helical" evidence="6">
    <location>
        <begin position="167"/>
        <end position="188"/>
    </location>
</feature>
<evidence type="ECO:0000313" key="9">
    <source>
        <dbReference type="Proteomes" id="UP000593566"/>
    </source>
</evidence>
<feature type="transmembrane region" description="Helical" evidence="6">
    <location>
        <begin position="200"/>
        <end position="220"/>
    </location>
</feature>
<feature type="domain" description="TLC" evidence="7">
    <location>
        <begin position="69"/>
        <end position="299"/>
    </location>
</feature>
<name>A0A8H6FDW8_9LECA</name>
<gene>
    <name evidence="8" type="ORF">HO133_011073</name>
</gene>
<dbReference type="PANTHER" id="PTHR13439">
    <property type="entry name" value="CT120 PROTEIN"/>
    <property type="match status" value="1"/>
</dbReference>
<accession>A0A8H6FDW8</accession>
<evidence type="ECO:0000256" key="2">
    <source>
        <dbReference type="ARBA" id="ARBA00022692"/>
    </source>
</evidence>
<dbReference type="GO" id="GO:0016020">
    <property type="term" value="C:membrane"/>
    <property type="evidence" value="ECO:0007669"/>
    <property type="project" value="UniProtKB-SubCell"/>
</dbReference>
<proteinExistence type="predicted"/>
<dbReference type="EMBL" id="JACCJB010000009">
    <property type="protein sequence ID" value="KAF6224496.1"/>
    <property type="molecule type" value="Genomic_DNA"/>
</dbReference>
<dbReference type="Proteomes" id="UP000593566">
    <property type="component" value="Unassembled WGS sequence"/>
</dbReference>
<dbReference type="GO" id="GO:0005783">
    <property type="term" value="C:endoplasmic reticulum"/>
    <property type="evidence" value="ECO:0007669"/>
    <property type="project" value="TreeGrafter"/>
</dbReference>
<evidence type="ECO:0000259" key="7">
    <source>
        <dbReference type="PROSITE" id="PS50922"/>
    </source>
</evidence>
<dbReference type="AlphaFoldDB" id="A0A8H6FDW8"/>
<sequence length="381" mass="43450">MHDPFPFPPPSLLTHLTTPLANALSLPTLSLHIHELLLATLVYHLICRYISPYVSSKLFPRIYPALSARTRLNWDVHVVSLSQSLLINTLALWVMWMDEERGRMGWEERVWGYTGADGMIQGFAAGYFLWDLIVCAGNVGVFGWGLLAHAVAALVVFSLGFRPFVNFYGPTFILYELSSPFLNFHWFFDKLHMTGSRPQWYNGMFLLSSFFCCRLLWGTYQSIRVSQDVWAALHYDPLTRSSKAVFEPEAGSADIMRFAGDYPMPAWLAIVYLSSNVVLNTLNFYWFGKMIETIKKRFVESKEQKGARKREGKEEGVMVEGLMDSSTLITEIAEDEEDVQFGGEDIMYDGDVEDKLTMESSILDGKSTIHVEKTEVRRRKG</sequence>
<feature type="transmembrane region" description="Helical" evidence="6">
    <location>
        <begin position="266"/>
        <end position="287"/>
    </location>
</feature>
<dbReference type="GO" id="GO:0055088">
    <property type="term" value="P:lipid homeostasis"/>
    <property type="evidence" value="ECO:0007669"/>
    <property type="project" value="TreeGrafter"/>
</dbReference>
<evidence type="ECO:0000256" key="4">
    <source>
        <dbReference type="ARBA" id="ARBA00023136"/>
    </source>
</evidence>
<evidence type="ECO:0000313" key="8">
    <source>
        <dbReference type="EMBL" id="KAF6224496.1"/>
    </source>
</evidence>
<dbReference type="PROSITE" id="PS50922">
    <property type="entry name" value="TLC"/>
    <property type="match status" value="1"/>
</dbReference>
<dbReference type="InterPro" id="IPR050846">
    <property type="entry name" value="TLCD"/>
</dbReference>
<reference evidence="8 9" key="1">
    <citation type="journal article" date="2020" name="Genomics">
        <title>Complete, high-quality genomes from long-read metagenomic sequencing of two wolf lichen thalli reveals enigmatic genome architecture.</title>
        <authorList>
            <person name="McKenzie S.K."/>
            <person name="Walston R.F."/>
            <person name="Allen J.L."/>
        </authorList>
    </citation>
    <scope>NUCLEOTIDE SEQUENCE [LARGE SCALE GENOMIC DNA]</scope>
    <source>
        <strain evidence="8">WasteWater1</strain>
    </source>
</reference>
<dbReference type="SMART" id="SM00724">
    <property type="entry name" value="TLC"/>
    <property type="match status" value="1"/>
</dbReference>
<dbReference type="RefSeq" id="XP_037153556.1">
    <property type="nucleotide sequence ID" value="XM_037301922.1"/>
</dbReference>
<feature type="transmembrane region" description="Helical" evidence="6">
    <location>
        <begin position="72"/>
        <end position="95"/>
    </location>
</feature>
<feature type="transmembrane region" description="Helical" evidence="6">
    <location>
        <begin position="141"/>
        <end position="161"/>
    </location>
</feature>
<dbReference type="InterPro" id="IPR006634">
    <property type="entry name" value="TLC-dom"/>
</dbReference>
<protein>
    <recommendedName>
        <fullName evidence="7">TLC domain-containing protein</fullName>
    </recommendedName>
</protein>
<evidence type="ECO:0000256" key="3">
    <source>
        <dbReference type="ARBA" id="ARBA00022989"/>
    </source>
</evidence>
<keyword evidence="4 5" id="KW-0472">Membrane</keyword>
<dbReference type="Pfam" id="PF03798">
    <property type="entry name" value="TRAM_LAG1_CLN8"/>
    <property type="match status" value="1"/>
</dbReference>
<dbReference type="PANTHER" id="PTHR13439:SF0">
    <property type="entry name" value="TOPOISOMERASE I DAMAGE AFFECTED PROTEIN 4"/>
    <property type="match status" value="1"/>
</dbReference>
<evidence type="ECO:0000256" key="5">
    <source>
        <dbReference type="PROSITE-ProRule" id="PRU00205"/>
    </source>
</evidence>